<organism evidence="13">
    <name type="scientific">Aegilops tauschii</name>
    <name type="common">Tausch's goatgrass</name>
    <name type="synonym">Aegilops squarrosa</name>
    <dbReference type="NCBI Taxonomy" id="37682"/>
    <lineage>
        <taxon>Eukaryota</taxon>
        <taxon>Viridiplantae</taxon>
        <taxon>Streptophyta</taxon>
        <taxon>Embryophyta</taxon>
        <taxon>Tracheophyta</taxon>
        <taxon>Spermatophyta</taxon>
        <taxon>Magnoliopsida</taxon>
        <taxon>Liliopsida</taxon>
        <taxon>Poales</taxon>
        <taxon>Poaceae</taxon>
        <taxon>BOP clade</taxon>
        <taxon>Pooideae</taxon>
        <taxon>Triticodae</taxon>
        <taxon>Triticeae</taxon>
        <taxon>Triticinae</taxon>
        <taxon>Aegilops</taxon>
    </lineage>
</organism>
<name>M8C5S4_AEGTA</name>
<dbReference type="InterPro" id="IPR008271">
    <property type="entry name" value="Ser/Thr_kinase_AS"/>
</dbReference>
<dbReference type="InterPro" id="IPR000719">
    <property type="entry name" value="Prot_kinase_dom"/>
</dbReference>
<dbReference type="GO" id="GO:0005524">
    <property type="term" value="F:ATP binding"/>
    <property type="evidence" value="ECO:0007669"/>
    <property type="project" value="UniProtKB-UniRule"/>
</dbReference>
<dbReference type="GO" id="GO:0007166">
    <property type="term" value="P:cell surface receptor signaling pathway"/>
    <property type="evidence" value="ECO:0007669"/>
    <property type="project" value="InterPro"/>
</dbReference>
<evidence type="ECO:0000313" key="13">
    <source>
        <dbReference type="EnsemblPlants" id="EMT22357"/>
    </source>
</evidence>
<dbReference type="GO" id="GO:0004674">
    <property type="term" value="F:protein serine/threonine kinase activity"/>
    <property type="evidence" value="ECO:0007669"/>
    <property type="project" value="UniProtKB-KW"/>
</dbReference>
<evidence type="ECO:0000256" key="4">
    <source>
        <dbReference type="ARBA" id="ARBA00022692"/>
    </source>
</evidence>
<sequence>MGIAGVLLFLFLLLVLCPLLPRSIIVKASGLKGTLPSAATLADCPKRCGNLTFDYPFGIGPGCFRNPDFELTCDDTSQPPKLLLCDGATQVFQNIITVDNFSPVLYSVLNLRIPINISREIHMRSGVDVYHMYWESPGKSFSLLGAQLNITGCNFHAYLVGKGTDSVIHDCAASCPVEGITDMVAREICNGTGCCSISFSNLGFASRTFHLRFVRHGHDKHNPGNDGSSLGDRIHITSSPSLQWSIVDQPNCHYTEENKTNYACISKDSRCLSADGFGYYCYCNDGYGGNPYILDGCSRDTTASPVLLIDEYFHVTNINVNEGLIEYVVPGTGTADSNIADYQGQRLYYTGSNRTSSRQWAVANLTCLEAQQNIAGYACVSSQSTCLTVTSYRGYFGYRCKCKDGFHGNPYIKQGCEEYDPTKGQCTPTNQQNLLIVTWKRNIQRQLRRVHFRKNKGLLLEQLIASDENASDKAKIFSLEDLKKATNNFDPTRILGRGGHGTVYKGILANKQVVAIKKAMVIEEDEINQFINEVVILSQVDHRNIVKLFGCCLEAEVPLLVYDFIPNGSLFGLLHGNSSSELSLHWEDCLRIAAETAGALCYLHSSASVSVFHRDVKSSNILLDGKCTAKLSDFGASRLVPIDKTHVVTNVQGTHGYLDPEYFYTGELNQKSDVYSFGVVLLELLLRREPVFTVHSGFQQNLSNYFLSEISTRPVTEVVAAQVLEEATEEEMENIASLAEMCLRPRGEERPTMKQVETKLQILQAKRLSARRSSSY</sequence>
<keyword evidence="12" id="KW-0325">Glycoprotein</keyword>
<evidence type="ECO:0000256" key="2">
    <source>
        <dbReference type="ARBA" id="ARBA00022527"/>
    </source>
</evidence>
<dbReference type="PROSITE" id="PS00107">
    <property type="entry name" value="PROTEIN_KINASE_ATP"/>
    <property type="match status" value="1"/>
</dbReference>
<evidence type="ECO:0000256" key="3">
    <source>
        <dbReference type="ARBA" id="ARBA00022679"/>
    </source>
</evidence>
<evidence type="ECO:0000256" key="6">
    <source>
        <dbReference type="ARBA" id="ARBA00022741"/>
    </source>
</evidence>
<dbReference type="InterPro" id="IPR017441">
    <property type="entry name" value="Protein_kinase_ATP_BS"/>
</dbReference>
<dbReference type="ExpressionAtlas" id="M8C5S4">
    <property type="expression patterns" value="baseline"/>
</dbReference>
<evidence type="ECO:0000256" key="10">
    <source>
        <dbReference type="ARBA" id="ARBA00023136"/>
    </source>
</evidence>
<keyword evidence="7" id="KW-0418">Kinase</keyword>
<dbReference type="PROSITE" id="PS50011">
    <property type="entry name" value="PROTEIN_KINASE_DOM"/>
    <property type="match status" value="1"/>
</dbReference>
<keyword evidence="8" id="KW-0067">ATP-binding</keyword>
<dbReference type="Pfam" id="PF00069">
    <property type="entry name" value="Pkinase"/>
    <property type="match status" value="1"/>
</dbReference>
<dbReference type="Pfam" id="PF13947">
    <property type="entry name" value="GUB_WAK_bind"/>
    <property type="match status" value="1"/>
</dbReference>
<dbReference type="EnsemblPlants" id="EMT22357">
    <property type="protein sequence ID" value="EMT22357"/>
    <property type="gene ID" value="F775_12127"/>
</dbReference>
<dbReference type="GO" id="GO:0005886">
    <property type="term" value="C:plasma membrane"/>
    <property type="evidence" value="ECO:0007669"/>
    <property type="project" value="TreeGrafter"/>
</dbReference>
<dbReference type="InterPro" id="IPR025287">
    <property type="entry name" value="WAK_GUB"/>
</dbReference>
<dbReference type="AlphaFoldDB" id="M8C5S4"/>
<keyword evidence="6" id="KW-0547">Nucleotide-binding</keyword>
<dbReference type="Gene3D" id="1.10.510.10">
    <property type="entry name" value="Transferase(Phosphotransferase) domain 1"/>
    <property type="match status" value="1"/>
</dbReference>
<keyword evidence="5" id="KW-0732">Signal</keyword>
<evidence type="ECO:0000256" key="1">
    <source>
        <dbReference type="ARBA" id="ARBA00004479"/>
    </source>
</evidence>
<reference evidence="13" key="1">
    <citation type="submission" date="2015-06" db="UniProtKB">
        <authorList>
            <consortium name="EnsemblPlants"/>
        </authorList>
    </citation>
    <scope>IDENTIFICATION</scope>
</reference>
<keyword evidence="10" id="KW-0472">Membrane</keyword>
<evidence type="ECO:0000256" key="5">
    <source>
        <dbReference type="ARBA" id="ARBA00022729"/>
    </source>
</evidence>
<dbReference type="SMART" id="SM00220">
    <property type="entry name" value="S_TKc"/>
    <property type="match status" value="1"/>
</dbReference>
<evidence type="ECO:0000256" key="9">
    <source>
        <dbReference type="ARBA" id="ARBA00022989"/>
    </source>
</evidence>
<evidence type="ECO:0000256" key="12">
    <source>
        <dbReference type="ARBA" id="ARBA00023180"/>
    </source>
</evidence>
<dbReference type="SUPFAM" id="SSF56112">
    <property type="entry name" value="Protein kinase-like (PK-like)"/>
    <property type="match status" value="1"/>
</dbReference>
<dbReference type="PANTHER" id="PTHR27005:SF412">
    <property type="entry name" value="OS04G0307900 PROTEIN"/>
    <property type="match status" value="1"/>
</dbReference>
<accession>M8C5S4</accession>
<evidence type="ECO:0000256" key="8">
    <source>
        <dbReference type="ARBA" id="ARBA00022840"/>
    </source>
</evidence>
<evidence type="ECO:0000256" key="11">
    <source>
        <dbReference type="ARBA" id="ARBA00023157"/>
    </source>
</evidence>
<protein>
    <submittedName>
        <fullName evidence="13">Wall-associated receptor kinase 3</fullName>
    </submittedName>
</protein>
<dbReference type="InterPro" id="IPR045274">
    <property type="entry name" value="WAK-like"/>
</dbReference>
<keyword evidence="4" id="KW-0812">Transmembrane</keyword>
<dbReference type="FunFam" id="1.10.510.10:FF:000084">
    <property type="entry name" value="Wall-associated receptor kinase 2"/>
    <property type="match status" value="1"/>
</dbReference>
<keyword evidence="9" id="KW-1133">Transmembrane helix</keyword>
<dbReference type="InterPro" id="IPR011009">
    <property type="entry name" value="Kinase-like_dom_sf"/>
</dbReference>
<keyword evidence="11" id="KW-1015">Disulfide bond</keyword>
<dbReference type="Gene3D" id="3.30.200.20">
    <property type="entry name" value="Phosphorylase Kinase, domain 1"/>
    <property type="match status" value="1"/>
</dbReference>
<proteinExistence type="predicted"/>
<comment type="subcellular location">
    <subcellularLocation>
        <location evidence="1">Membrane</location>
        <topology evidence="1">Single-pass type I membrane protein</topology>
    </subcellularLocation>
</comment>
<dbReference type="FunFam" id="3.30.200.20:FF:000043">
    <property type="entry name" value="Wall-associated receptor kinase 2"/>
    <property type="match status" value="1"/>
</dbReference>
<keyword evidence="2" id="KW-0723">Serine/threonine-protein kinase</keyword>
<evidence type="ECO:0000256" key="7">
    <source>
        <dbReference type="ARBA" id="ARBA00022777"/>
    </source>
</evidence>
<keyword evidence="3" id="KW-0808">Transferase</keyword>
<dbReference type="PANTHER" id="PTHR27005">
    <property type="entry name" value="WALL-ASSOCIATED RECEPTOR KINASE-LIKE 21"/>
    <property type="match status" value="1"/>
</dbReference>
<dbReference type="GO" id="GO:0030247">
    <property type="term" value="F:polysaccharide binding"/>
    <property type="evidence" value="ECO:0007669"/>
    <property type="project" value="InterPro"/>
</dbReference>
<dbReference type="PROSITE" id="PS00108">
    <property type="entry name" value="PROTEIN_KINASE_ST"/>
    <property type="match status" value="1"/>
</dbReference>